<evidence type="ECO:0000313" key="1">
    <source>
        <dbReference type="EMBL" id="CAG2061089.1"/>
    </source>
</evidence>
<dbReference type="Proteomes" id="UP001153148">
    <property type="component" value="Unassembled WGS sequence"/>
</dbReference>
<gene>
    <name evidence="1" type="ORF">TPAB3V08_LOCUS8044</name>
</gene>
<protein>
    <submittedName>
        <fullName evidence="1">Uncharacterized protein</fullName>
    </submittedName>
</protein>
<accession>A0ABN7P1W5</accession>
<sequence>MLIAGHAPVEGEDENVRRKLRNQFNEVLNLCEPETDEHKCVTDVLTTDPPSTFTRVPVLLNRNS</sequence>
<reference evidence="1" key="1">
    <citation type="submission" date="2021-03" db="EMBL/GenBank/DDBJ databases">
        <authorList>
            <person name="Tran Van P."/>
        </authorList>
    </citation>
    <scope>NUCLEOTIDE SEQUENCE</scope>
</reference>
<dbReference type="EMBL" id="CAJPIN010014531">
    <property type="protein sequence ID" value="CAG2061089.1"/>
    <property type="molecule type" value="Genomic_DNA"/>
</dbReference>
<organism evidence="1 2">
    <name type="scientific">Timema podura</name>
    <name type="common">Walking stick</name>
    <dbReference type="NCBI Taxonomy" id="61482"/>
    <lineage>
        <taxon>Eukaryota</taxon>
        <taxon>Metazoa</taxon>
        <taxon>Ecdysozoa</taxon>
        <taxon>Arthropoda</taxon>
        <taxon>Hexapoda</taxon>
        <taxon>Insecta</taxon>
        <taxon>Pterygota</taxon>
        <taxon>Neoptera</taxon>
        <taxon>Polyneoptera</taxon>
        <taxon>Phasmatodea</taxon>
        <taxon>Timematodea</taxon>
        <taxon>Timematoidea</taxon>
        <taxon>Timematidae</taxon>
        <taxon>Timema</taxon>
    </lineage>
</organism>
<proteinExistence type="predicted"/>
<keyword evidence="2" id="KW-1185">Reference proteome</keyword>
<name>A0ABN7P1W5_TIMPD</name>
<comment type="caution">
    <text evidence="1">The sequence shown here is derived from an EMBL/GenBank/DDBJ whole genome shotgun (WGS) entry which is preliminary data.</text>
</comment>
<evidence type="ECO:0000313" key="2">
    <source>
        <dbReference type="Proteomes" id="UP001153148"/>
    </source>
</evidence>